<dbReference type="Pfam" id="PF00685">
    <property type="entry name" value="Sulfotransfer_1"/>
    <property type="match status" value="1"/>
</dbReference>
<sequence length="281" mass="32268">MTSTEAAAEDVQTKFEDIQISFPKGEMSFQVANDEDQKVYFCLGVRKSGSTMFSRILTFLARRNQINVVDLPGTAFRSGFTVADWEKADLSEIMKPGNLFSGFRALPQGIANSENFKSASKVFMFRDPRDALISQYYSDAFSHKLPEEGTPGRELFLKKRAEARSTGIDDYVLKHARNMGSTMLGCSDLLTDPTCACFRYEDYVFQKRRMIHKIIKHFDWQCHPGQIENILREIDVVPEAEDTKKFIRKAVPGDHVNKLEPQTIRRLNKHLEECMTVFDYY</sequence>
<reference evidence="3" key="1">
    <citation type="submission" date="2015-09" db="EMBL/GenBank/DDBJ databases">
        <authorList>
            <person name="Rodrigo-Torres Lidia"/>
            <person name="Arahal R.David."/>
        </authorList>
    </citation>
    <scope>NUCLEOTIDE SEQUENCE [LARGE SCALE GENOMIC DNA]</scope>
    <source>
        <strain evidence="3">CECT 7735</strain>
    </source>
</reference>
<keyword evidence="3" id="KW-1185">Reference proteome</keyword>
<evidence type="ECO:0000313" key="3">
    <source>
        <dbReference type="Proteomes" id="UP000051870"/>
    </source>
</evidence>
<accession>A0A0P1IPR2</accession>
<gene>
    <name evidence="2" type="ORF">PH7735_01393</name>
</gene>
<dbReference type="AlphaFoldDB" id="A0A0P1IPR2"/>
<dbReference type="InterPro" id="IPR000863">
    <property type="entry name" value="Sulfotransferase_dom"/>
</dbReference>
<dbReference type="Gene3D" id="3.40.50.300">
    <property type="entry name" value="P-loop containing nucleotide triphosphate hydrolases"/>
    <property type="match status" value="1"/>
</dbReference>
<evidence type="ECO:0000313" key="2">
    <source>
        <dbReference type="EMBL" id="CUJ91655.1"/>
    </source>
</evidence>
<dbReference type="STRING" id="1715693.PH7735_01393"/>
<evidence type="ECO:0000259" key="1">
    <source>
        <dbReference type="Pfam" id="PF00685"/>
    </source>
</evidence>
<dbReference type="GO" id="GO:0008146">
    <property type="term" value="F:sulfotransferase activity"/>
    <property type="evidence" value="ECO:0007669"/>
    <property type="project" value="InterPro"/>
</dbReference>
<feature type="domain" description="Sulfotransferase" evidence="1">
    <location>
        <begin position="42"/>
        <end position="276"/>
    </location>
</feature>
<dbReference type="InterPro" id="IPR027417">
    <property type="entry name" value="P-loop_NTPase"/>
</dbReference>
<keyword evidence="2" id="KW-0808">Transferase</keyword>
<organism evidence="2 3">
    <name type="scientific">Shimia thalassica</name>
    <dbReference type="NCBI Taxonomy" id="1715693"/>
    <lineage>
        <taxon>Bacteria</taxon>
        <taxon>Pseudomonadati</taxon>
        <taxon>Pseudomonadota</taxon>
        <taxon>Alphaproteobacteria</taxon>
        <taxon>Rhodobacterales</taxon>
        <taxon>Roseobacteraceae</taxon>
    </lineage>
</organism>
<dbReference type="Proteomes" id="UP000051870">
    <property type="component" value="Unassembled WGS sequence"/>
</dbReference>
<proteinExistence type="predicted"/>
<protein>
    <submittedName>
        <fullName evidence="2">Sulfotransferase domain protein</fullName>
    </submittedName>
</protein>
<dbReference type="GeneID" id="83880449"/>
<dbReference type="EMBL" id="CYTW01000001">
    <property type="protein sequence ID" value="CUJ91655.1"/>
    <property type="molecule type" value="Genomic_DNA"/>
</dbReference>
<dbReference type="RefSeq" id="WP_058310525.1">
    <property type="nucleotide sequence ID" value="NZ_CYTW01000001.1"/>
</dbReference>
<dbReference type="SUPFAM" id="SSF52540">
    <property type="entry name" value="P-loop containing nucleoside triphosphate hydrolases"/>
    <property type="match status" value="1"/>
</dbReference>
<name>A0A0P1IPR2_9RHOB</name>